<proteinExistence type="predicted"/>
<dbReference type="RefSeq" id="WP_015559164.1">
    <property type="nucleotide sequence ID" value="NC_021039.1"/>
</dbReference>
<accession>D4LF63</accession>
<keyword evidence="1" id="KW-1133">Transmembrane helix</keyword>
<sequence>MRKVIMKDSNKKQSPASIIGGILFLIVFIGSIIAMYIASQTDTYLCLVIVFGFFGFMFLLAGFQHIKRLNVGNLVFLTVGLESLIGMFVVYRLRYGDVGQKDRMLEAAPTLGCLGCALFGLVLLFGGIITHRLKEKRCSQEITAEVIEKVVTFTSTNNMTHKTQTRYAPRVKYEWFGNEYETQAEVRQSEQDFEIGDTMTIYINPEDPEDAYFPGRSAVGGSLIFGIIFLAAAVLVYVLLHMQ</sequence>
<dbReference type="OrthoDB" id="1822979at2"/>
<evidence type="ECO:0000313" key="4">
    <source>
        <dbReference type="Proteomes" id="UP000007054"/>
    </source>
</evidence>
<gene>
    <name evidence="3" type="ordered locus">RUM_22580</name>
</gene>
<evidence type="ECO:0000256" key="1">
    <source>
        <dbReference type="SAM" id="Phobius"/>
    </source>
</evidence>
<feature type="transmembrane region" description="Helical" evidence="1">
    <location>
        <begin position="74"/>
        <end position="95"/>
    </location>
</feature>
<feature type="domain" description="DUF3592" evidence="2">
    <location>
        <begin position="148"/>
        <end position="212"/>
    </location>
</feature>
<evidence type="ECO:0000259" key="2">
    <source>
        <dbReference type="Pfam" id="PF12158"/>
    </source>
</evidence>
<dbReference type="Pfam" id="PF12158">
    <property type="entry name" value="DUF3592"/>
    <property type="match status" value="1"/>
</dbReference>
<dbReference type="InterPro" id="IPR021994">
    <property type="entry name" value="DUF3592"/>
</dbReference>
<dbReference type="AlphaFoldDB" id="D4LF63"/>
<feature type="transmembrane region" description="Helical" evidence="1">
    <location>
        <begin position="16"/>
        <end position="38"/>
    </location>
</feature>
<feature type="transmembrane region" description="Helical" evidence="1">
    <location>
        <begin position="44"/>
        <end position="62"/>
    </location>
</feature>
<dbReference type="BioCyc" id="RCHA213810:RUM_RS10980-MONOMER"/>
<dbReference type="HOGENOM" id="CLU_1141917_0_0_9"/>
<feature type="transmembrane region" description="Helical" evidence="1">
    <location>
        <begin position="107"/>
        <end position="129"/>
    </location>
</feature>
<dbReference type="GeneID" id="83156910"/>
<name>D4LF63_RUMC1</name>
<dbReference type="EMBL" id="FP929052">
    <property type="protein sequence ID" value="CBL18258.1"/>
    <property type="molecule type" value="Genomic_DNA"/>
</dbReference>
<keyword evidence="1" id="KW-0472">Membrane</keyword>
<dbReference type="KEGG" id="rch:RUM_22580"/>
<protein>
    <recommendedName>
        <fullName evidence="2">DUF3592 domain-containing protein</fullName>
    </recommendedName>
</protein>
<dbReference type="Proteomes" id="UP000007054">
    <property type="component" value="Chromosome"/>
</dbReference>
<feature type="transmembrane region" description="Helical" evidence="1">
    <location>
        <begin position="218"/>
        <end position="240"/>
    </location>
</feature>
<reference evidence="3" key="2">
    <citation type="submission" date="2010-03" db="EMBL/GenBank/DDBJ databases">
        <authorList>
            <person name="Pajon A."/>
        </authorList>
    </citation>
    <scope>NUCLEOTIDE SEQUENCE</scope>
    <source>
        <strain evidence="3">Type strain: 18P13</strain>
    </source>
</reference>
<organism evidence="3 4">
    <name type="scientific">Ruminococcus champanellensis (strain DSM 18848 / JCM 17042 / KCTC 15320 / 18P13)</name>
    <dbReference type="NCBI Taxonomy" id="213810"/>
    <lineage>
        <taxon>Bacteria</taxon>
        <taxon>Bacillati</taxon>
        <taxon>Bacillota</taxon>
        <taxon>Clostridia</taxon>
        <taxon>Eubacteriales</taxon>
        <taxon>Oscillospiraceae</taxon>
        <taxon>Ruminococcus</taxon>
    </lineage>
</organism>
<evidence type="ECO:0000313" key="3">
    <source>
        <dbReference type="EMBL" id="CBL18258.1"/>
    </source>
</evidence>
<keyword evidence="4" id="KW-1185">Reference proteome</keyword>
<dbReference type="PATRIC" id="fig|213810.4.peg.2148"/>
<reference evidence="3" key="1">
    <citation type="submission" date="2010-03" db="EMBL/GenBank/DDBJ databases">
        <title>The genome sequence of Ruminococcus sp. 18P13.</title>
        <authorList>
            <consortium name="metaHIT consortium -- http://www.metahit.eu/"/>
            <person name="Pajon A."/>
            <person name="Turner K."/>
            <person name="Parkhill J."/>
            <person name="Bernalier A."/>
        </authorList>
    </citation>
    <scope>NUCLEOTIDE SEQUENCE [LARGE SCALE GENOMIC DNA]</scope>
    <source>
        <strain evidence="3">Type strain: 18P13</strain>
    </source>
</reference>
<keyword evidence="1" id="KW-0812">Transmembrane</keyword>